<reference evidence="1 2" key="1">
    <citation type="submission" date="2014-02" db="EMBL/GenBank/DDBJ databases">
        <authorList>
            <person name="Sears C."/>
            <person name="Carroll K."/>
            <person name="Sack B.R."/>
            <person name="Qadri F."/>
            <person name="Myers L.L."/>
            <person name="Chung G.-T."/>
            <person name="Escheverria P."/>
            <person name="Fraser C.M."/>
            <person name="Sadzewicz L."/>
            <person name="Shefchek K.A."/>
            <person name="Tallon L."/>
            <person name="Das S.P."/>
            <person name="Daugherty S."/>
            <person name="Mongodin E.F."/>
        </authorList>
    </citation>
    <scope>NUCLEOTIDE SEQUENCE [LARGE SCALE GENOMIC DNA]</scope>
    <source>
        <strain evidence="1 2">2-F-2 #4</strain>
    </source>
</reference>
<dbReference type="AlphaFoldDB" id="A0A016A416"/>
<proteinExistence type="predicted"/>
<organism evidence="1 2">
    <name type="scientific">Bacteroides fragilis str. 2-F-2 #4</name>
    <dbReference type="NCBI Taxonomy" id="1339280"/>
    <lineage>
        <taxon>Bacteria</taxon>
        <taxon>Pseudomonadati</taxon>
        <taxon>Bacteroidota</taxon>
        <taxon>Bacteroidia</taxon>
        <taxon>Bacteroidales</taxon>
        <taxon>Bacteroidaceae</taxon>
        <taxon>Bacteroides</taxon>
    </lineage>
</organism>
<comment type="caution">
    <text evidence="1">The sequence shown here is derived from an EMBL/GenBank/DDBJ whole genome shotgun (WGS) entry which is preliminary data.</text>
</comment>
<sequence length="40" mass="4330">GEGSIEIAQSSKTRGNTYDAESNIDGMVNVLSVLRSLRNF</sequence>
<dbReference type="EMBL" id="JGDM01000181">
    <property type="protein sequence ID" value="EXZ41854.1"/>
    <property type="molecule type" value="Genomic_DNA"/>
</dbReference>
<name>A0A016A416_BACFG</name>
<gene>
    <name evidence="1" type="ORF">M076_5046</name>
</gene>
<evidence type="ECO:0000313" key="1">
    <source>
        <dbReference type="EMBL" id="EXZ41854.1"/>
    </source>
</evidence>
<accession>A0A016A416</accession>
<protein>
    <submittedName>
        <fullName evidence="1">Uncharacterized protein</fullName>
    </submittedName>
</protein>
<evidence type="ECO:0000313" key="2">
    <source>
        <dbReference type="Proteomes" id="UP000022272"/>
    </source>
</evidence>
<dbReference type="Proteomes" id="UP000022272">
    <property type="component" value="Unassembled WGS sequence"/>
</dbReference>
<feature type="non-terminal residue" evidence="1">
    <location>
        <position position="1"/>
    </location>
</feature>